<dbReference type="EMBL" id="JAUNZN010000014">
    <property type="protein sequence ID" value="KAK4812665.1"/>
    <property type="molecule type" value="Genomic_DNA"/>
</dbReference>
<dbReference type="InterPro" id="IPR032375">
    <property type="entry name" value="CCM2_C"/>
</dbReference>
<evidence type="ECO:0000313" key="4">
    <source>
        <dbReference type="EMBL" id="KAK4812665.1"/>
    </source>
</evidence>
<dbReference type="CDD" id="cd13516">
    <property type="entry name" value="HHD_CCM2"/>
    <property type="match status" value="1"/>
</dbReference>
<evidence type="ECO:0000256" key="2">
    <source>
        <dbReference type="SAM" id="MobiDB-lite"/>
    </source>
</evidence>
<evidence type="ECO:0000256" key="1">
    <source>
        <dbReference type="ARBA" id="ARBA00010822"/>
    </source>
</evidence>
<dbReference type="PANTHER" id="PTHR21642">
    <property type="entry name" value="CEREBRAL CAVERNOUS MALFORMATIONS PROTEIN 2 HOMOLOG"/>
    <property type="match status" value="1"/>
</dbReference>
<accession>A0AAN7NBZ3</accession>
<dbReference type="Gene3D" id="1.20.1160.20">
    <property type="match status" value="1"/>
</dbReference>
<gene>
    <name evidence="4" type="ORF">QYF61_012175</name>
</gene>
<dbReference type="PANTHER" id="PTHR21642:SF2">
    <property type="entry name" value="CEREBRAL CAVERNOUS MALFORMATIONS 2 PROTEIN-LIKE"/>
    <property type="match status" value="1"/>
</dbReference>
<feature type="compositionally biased region" description="Basic and acidic residues" evidence="2">
    <location>
        <begin position="286"/>
        <end position="300"/>
    </location>
</feature>
<dbReference type="InterPro" id="IPR011993">
    <property type="entry name" value="PH-like_dom_sf"/>
</dbReference>
<comment type="caution">
    <text evidence="4">The sequence shown here is derived from an EMBL/GenBank/DDBJ whole genome shotgun (WGS) entry which is preliminary data.</text>
</comment>
<evidence type="ECO:0000313" key="5">
    <source>
        <dbReference type="Proteomes" id="UP001333110"/>
    </source>
</evidence>
<name>A0AAN7NBZ3_MYCAM</name>
<dbReference type="Pfam" id="PF16545">
    <property type="entry name" value="CCM2_C"/>
    <property type="match status" value="2"/>
</dbReference>
<feature type="region of interest" description="Disordered" evidence="2">
    <location>
        <begin position="218"/>
        <end position="331"/>
    </location>
</feature>
<sequence>MDCEAKKGKKGFVSPIKRLVFPKAARRPALRSSVYRRPLHSVPLYPPDYLIDPQILLHDYVEKEVKFLGHLTWVTASLNPSSRDEVLQLLDTARVRGVPKAPRPRSAPQRCPEGGCQVPHAAGRPTPLARALPPQQLKELPLQTTPEQDSILSLSARCLLLTWRDNEELILRIPTHEIAAASYLRDDALHLLILKTGLGVDPVPAGAHPEAAPASVPEAFPAEKRPGGSWPEGGRLGGPMERRHTICSLDWRAARGGQEGRQGGSLERRRGGSWERRQRGRPSGSWERRQPCGGSWERRRAGTGGGSWERGTGFGSWERRHAGSNPLDPQEPCPDAYSNLVILAVPNRDAAEESCALICQVFQIIYGDQSIECVDRAGYHYTSTPTRPWLSSRSESCRTDGTYGYDADFSCCSSFNGSHETFEAYYSGASSPSFHRSHHSLATACSGSDQSGTGLEQLQDYMVTLRNKLSPQEIQQFALLLREYRLGTPVREYCAELLRLYGDRRKFLLLGECLGSHCSHPLSPRHPNDVRAPLGDGVLGVLRGVLGPRCLQRMGWDEPPCHSRRGWLASRPSAAHPGRVTPRLTVPVAGMRPFIPDQDIGYFETFLESIGIREGGILTDSFGRIKRSMSNTSASAVRSYDSWSLRSESESFNRMITDITHDIEALARDEEEEEEEEEEEDNYL</sequence>
<evidence type="ECO:0000259" key="3">
    <source>
        <dbReference type="Pfam" id="PF16545"/>
    </source>
</evidence>
<dbReference type="CDD" id="cd13166">
    <property type="entry name" value="PTB_CCM2"/>
    <property type="match status" value="1"/>
</dbReference>
<proteinExistence type="inferred from homology"/>
<feature type="domain" description="Cerebral cavernous malformations 2 harmonin-homology" evidence="3">
    <location>
        <begin position="589"/>
        <end position="624"/>
    </location>
</feature>
<comment type="similarity">
    <text evidence="1">Belongs to the CCM2 family.</text>
</comment>
<dbReference type="InterPro" id="IPR026159">
    <property type="entry name" value="Malcavernin"/>
</dbReference>
<organism evidence="4 5">
    <name type="scientific">Mycteria americana</name>
    <name type="common">Wood stork</name>
    <dbReference type="NCBI Taxonomy" id="33587"/>
    <lineage>
        <taxon>Eukaryota</taxon>
        <taxon>Metazoa</taxon>
        <taxon>Chordata</taxon>
        <taxon>Craniata</taxon>
        <taxon>Vertebrata</taxon>
        <taxon>Euteleostomi</taxon>
        <taxon>Archelosauria</taxon>
        <taxon>Archosauria</taxon>
        <taxon>Dinosauria</taxon>
        <taxon>Saurischia</taxon>
        <taxon>Theropoda</taxon>
        <taxon>Coelurosauria</taxon>
        <taxon>Aves</taxon>
        <taxon>Neognathae</taxon>
        <taxon>Neoaves</taxon>
        <taxon>Aequornithes</taxon>
        <taxon>Ciconiiformes</taxon>
        <taxon>Ciconiidae</taxon>
        <taxon>Mycteria</taxon>
    </lineage>
</organism>
<feature type="compositionally biased region" description="Basic and acidic residues" evidence="2">
    <location>
        <begin position="266"/>
        <end position="277"/>
    </location>
</feature>
<feature type="region of interest" description="Disordered" evidence="2">
    <location>
        <begin position="98"/>
        <end position="127"/>
    </location>
</feature>
<dbReference type="Proteomes" id="UP001333110">
    <property type="component" value="Unassembled WGS sequence"/>
</dbReference>
<feature type="compositionally biased region" description="Gly residues" evidence="2">
    <location>
        <begin position="302"/>
        <end position="314"/>
    </location>
</feature>
<dbReference type="GO" id="GO:0003007">
    <property type="term" value="P:heart morphogenesis"/>
    <property type="evidence" value="ECO:0007669"/>
    <property type="project" value="TreeGrafter"/>
</dbReference>
<dbReference type="AlphaFoldDB" id="A0AAN7NBZ3"/>
<protein>
    <recommendedName>
        <fullName evidence="3">Cerebral cavernous malformations 2 harmonin-homology domain-containing protein</fullName>
    </recommendedName>
</protein>
<feature type="domain" description="Cerebral cavernous malformations 2 harmonin-homology" evidence="3">
    <location>
        <begin position="446"/>
        <end position="511"/>
    </location>
</feature>
<keyword evidence="5" id="KW-1185">Reference proteome</keyword>
<reference evidence="4 5" key="1">
    <citation type="journal article" date="2023" name="J. Hered.">
        <title>Chromosome-level genome of the wood stork (Mycteria americana) provides insight into avian chromosome evolution.</title>
        <authorList>
            <person name="Flamio R. Jr."/>
            <person name="Ramstad K.M."/>
        </authorList>
    </citation>
    <scope>NUCLEOTIDE SEQUENCE [LARGE SCALE GENOMIC DNA]</scope>
    <source>
        <strain evidence="4">JAX WOST 10</strain>
    </source>
</reference>
<dbReference type="Gene3D" id="2.30.29.30">
    <property type="entry name" value="Pleckstrin-homology domain (PH domain)/Phosphotyrosine-binding domain (PTB)"/>
    <property type="match status" value="2"/>
</dbReference>